<accession>A0ABT0SG03</accession>
<keyword evidence="3" id="KW-1185">Reference proteome</keyword>
<dbReference type="Pfam" id="PF11804">
    <property type="entry name" value="DUF3325"/>
    <property type="match status" value="1"/>
</dbReference>
<reference evidence="2 3" key="1">
    <citation type="submission" date="2021-08" db="EMBL/GenBank/DDBJ databases">
        <title>Novel members of of the genus Stenotrophomonas from differernt environment.</title>
        <authorList>
            <person name="Deng Y."/>
        </authorList>
    </citation>
    <scope>NUCLEOTIDE SEQUENCE [LARGE SCALE GENOMIC DNA]</scope>
    <source>
        <strain evidence="2 3">CPCC 101365</strain>
    </source>
</reference>
<feature type="transmembrane region" description="Helical" evidence="1">
    <location>
        <begin position="64"/>
        <end position="85"/>
    </location>
</feature>
<feature type="transmembrane region" description="Helical" evidence="1">
    <location>
        <begin position="40"/>
        <end position="57"/>
    </location>
</feature>
<keyword evidence="1" id="KW-1133">Transmembrane helix</keyword>
<evidence type="ECO:0000256" key="1">
    <source>
        <dbReference type="SAM" id="Phobius"/>
    </source>
</evidence>
<keyword evidence="1" id="KW-0472">Membrane</keyword>
<proteinExistence type="predicted"/>
<feature type="transmembrane region" description="Helical" evidence="1">
    <location>
        <begin position="91"/>
        <end position="109"/>
    </location>
</feature>
<gene>
    <name evidence="2" type="ORF">K5L01_06250</name>
</gene>
<organism evidence="2 3">
    <name type="scientific">Stenotrophomonas mori</name>
    <dbReference type="NCBI Taxonomy" id="2871096"/>
    <lineage>
        <taxon>Bacteria</taxon>
        <taxon>Pseudomonadati</taxon>
        <taxon>Pseudomonadota</taxon>
        <taxon>Gammaproteobacteria</taxon>
        <taxon>Lysobacterales</taxon>
        <taxon>Lysobacteraceae</taxon>
        <taxon>Stenotrophomonas</taxon>
    </lineage>
</organism>
<evidence type="ECO:0000313" key="3">
    <source>
        <dbReference type="Proteomes" id="UP001431235"/>
    </source>
</evidence>
<protein>
    <submittedName>
        <fullName evidence="2">DUF3325 domain-containing protein</fullName>
    </submittedName>
</protein>
<name>A0ABT0SG03_9GAMM</name>
<comment type="caution">
    <text evidence="2">The sequence shown here is derived from an EMBL/GenBank/DDBJ whole genome shotgun (WGS) entry which is preliminary data.</text>
</comment>
<keyword evidence="1" id="KW-0812">Transmembrane</keyword>
<dbReference type="InterPro" id="IPR021762">
    <property type="entry name" value="DUF3325"/>
</dbReference>
<evidence type="ECO:0000313" key="2">
    <source>
        <dbReference type="EMBL" id="MCL7714251.1"/>
    </source>
</evidence>
<dbReference type="RefSeq" id="WP_250062917.1">
    <property type="nucleotide sequence ID" value="NZ_JAIKTS010000001.1"/>
</dbReference>
<dbReference type="Proteomes" id="UP001431235">
    <property type="component" value="Unassembled WGS sequence"/>
</dbReference>
<dbReference type="EMBL" id="JAIKTS010000001">
    <property type="protein sequence ID" value="MCL7714251.1"/>
    <property type="molecule type" value="Genomic_DNA"/>
</dbReference>
<sequence length="111" mass="11733">MSLLALALAFSAFAALSLGMEKHRPVLAGAAPASARRLRAWRVLGWLLLTGAFALCVGDQGWALGPVVWLGALTVAGLLLAYGLHPYRPRWIVPLAWALPAVALGVAWLPV</sequence>